<sequence length="48" mass="5936">MYYGIVLLLYCCNRLEIKLKYLTLGYKNNYIKQKNKIYRVVREKSEKQ</sequence>
<keyword evidence="2" id="KW-1185">Reference proteome</keyword>
<accession>D3VDF5</accession>
<evidence type="ECO:0000313" key="2">
    <source>
        <dbReference type="Proteomes" id="UP000008075"/>
    </source>
</evidence>
<organism evidence="1 2">
    <name type="scientific">Xenorhabdus nematophila (strain ATCC 19061 / DSM 3370 / CCUG 14189 / LMG 1036 / NCIMB 9965 / AN6)</name>
    <dbReference type="NCBI Taxonomy" id="406817"/>
    <lineage>
        <taxon>Bacteria</taxon>
        <taxon>Pseudomonadati</taxon>
        <taxon>Pseudomonadota</taxon>
        <taxon>Gammaproteobacteria</taxon>
        <taxon>Enterobacterales</taxon>
        <taxon>Morganellaceae</taxon>
        <taxon>Xenorhabdus</taxon>
    </lineage>
</organism>
<dbReference type="AlphaFoldDB" id="D3VDF5"/>
<gene>
    <name evidence="1" type="ordered locus">XNC1_4170</name>
</gene>
<reference evidence="1 2" key="1">
    <citation type="journal article" date="2011" name="PLoS ONE">
        <title>The entomopathogenic bacterial endosymbionts xenorhabdus and photorhabdus: convergent lifestyles from divergent genomes.</title>
        <authorList>
            <person name="Chaston J.M."/>
            <person name="Suen G."/>
            <person name="Tucker S.L."/>
            <person name="Andersen A.W."/>
            <person name="Bhasin A."/>
            <person name="Bode E."/>
            <person name="Bode H.B."/>
            <person name="Brachmann A.O."/>
            <person name="Cowles C.E."/>
            <person name="Cowles K.N."/>
            <person name="Darby C."/>
            <person name="de Leon L."/>
            <person name="Drace K."/>
            <person name="Du Z."/>
            <person name="Givaudan A."/>
            <person name="Herbert Tran E.E."/>
            <person name="Jewell K.A."/>
            <person name="Knack J.J."/>
            <person name="Krasomil-Osterfeld K.C."/>
            <person name="Kukor R."/>
            <person name="Lanois A."/>
            <person name="Latreille P."/>
            <person name="Leimgruber N.K."/>
            <person name="Lipke C.M."/>
            <person name="Liu R."/>
            <person name="Lu X."/>
            <person name="Martens E.C."/>
            <person name="Marri P.R."/>
            <person name="Medigue C."/>
            <person name="Menard M.L."/>
            <person name="Miller N.M."/>
            <person name="Morales-Soto N."/>
            <person name="Norton S."/>
            <person name="Ogier J.C."/>
            <person name="Orchard S.S."/>
            <person name="Park D."/>
            <person name="Park Y."/>
            <person name="Qurollo B.A."/>
            <person name="Sugar D.R."/>
            <person name="Richards G.R."/>
            <person name="Rouy Z."/>
            <person name="Slominski B."/>
            <person name="Slominski K."/>
            <person name="Snyder H."/>
            <person name="Tjaden B.C."/>
            <person name="van der Hoeven R."/>
            <person name="Welch R.D."/>
            <person name="Wheeler C."/>
            <person name="Xiang B."/>
            <person name="Barbazuk B."/>
            <person name="Gaudriault S."/>
            <person name="Goodner B."/>
            <person name="Slater S.C."/>
            <person name="Forst S."/>
            <person name="Goldman B.S."/>
            <person name="Goodrich-Blair H."/>
        </authorList>
    </citation>
    <scope>NUCLEOTIDE SEQUENCE [LARGE SCALE GENOMIC DNA]</scope>
    <source>
        <strain evidence="2">ATCC 19061 / DSM 3370 / CCUG 14189 / LMG 1036 / NCIMB 9965 / AN6</strain>
    </source>
</reference>
<name>D3VDF5_XENNA</name>
<evidence type="ECO:0000313" key="1">
    <source>
        <dbReference type="EMBL" id="CBJ92195.1"/>
    </source>
</evidence>
<dbReference type="EMBL" id="FN667742">
    <property type="protein sequence ID" value="CBJ92195.1"/>
    <property type="molecule type" value="Genomic_DNA"/>
</dbReference>
<protein>
    <submittedName>
        <fullName evidence="1">Uncharacterized protein</fullName>
    </submittedName>
</protein>
<dbReference type="KEGG" id="xne:XNC1_4170"/>
<dbReference type="Proteomes" id="UP000008075">
    <property type="component" value="Chromosome"/>
</dbReference>
<dbReference type="HOGENOM" id="CLU_3159513_0_0_6"/>
<proteinExistence type="predicted"/>